<evidence type="ECO:0000259" key="5">
    <source>
        <dbReference type="PROSITE" id="PS50110"/>
    </source>
</evidence>
<evidence type="ECO:0000256" key="1">
    <source>
        <dbReference type="ARBA" id="ARBA00022553"/>
    </source>
</evidence>
<name>A0AAD7XSA2_9FUNG</name>
<sequence length="247" mass="26535">MPPPSPSSPLASSSTAISHASSSSSSSYDTTTIMPPPPLLSPSTPDVASPLSPPLATPPPYPSSSLSSIPVVANKYNNNSTDDSPFYSCMPRRTRSALAGRITALLVDDNHVNLQVLARILKIHMGDTIHQLHFAKNGVKALEMMHTNVYDLILLDIDMPLLNGMETARHIRASNEYHILVQNRSVPIVAVTTNDSPDWKRSYAQAGMNGCISKPIVPSVLKKTLHQVLHYGCSPESLAATTTTTTS</sequence>
<gene>
    <name evidence="6" type="ORF">O0I10_009230</name>
</gene>
<organism evidence="6 7">
    <name type="scientific">Lichtheimia ornata</name>
    <dbReference type="NCBI Taxonomy" id="688661"/>
    <lineage>
        <taxon>Eukaryota</taxon>
        <taxon>Fungi</taxon>
        <taxon>Fungi incertae sedis</taxon>
        <taxon>Mucoromycota</taxon>
        <taxon>Mucoromycotina</taxon>
        <taxon>Mucoromycetes</taxon>
        <taxon>Mucorales</taxon>
        <taxon>Lichtheimiaceae</taxon>
        <taxon>Lichtheimia</taxon>
    </lineage>
</organism>
<evidence type="ECO:0000313" key="6">
    <source>
        <dbReference type="EMBL" id="KAJ8655024.1"/>
    </source>
</evidence>
<evidence type="ECO:0000256" key="4">
    <source>
        <dbReference type="SAM" id="MobiDB-lite"/>
    </source>
</evidence>
<dbReference type="SMART" id="SM00448">
    <property type="entry name" value="REC"/>
    <property type="match status" value="1"/>
</dbReference>
<dbReference type="AlphaFoldDB" id="A0AAD7XSA2"/>
<reference evidence="6 7" key="1">
    <citation type="submission" date="2023-03" db="EMBL/GenBank/DDBJ databases">
        <title>Genome sequence of Lichtheimia ornata CBS 291.66.</title>
        <authorList>
            <person name="Mohabir J.T."/>
            <person name="Shea T.P."/>
            <person name="Kurbessoian T."/>
            <person name="Berby B."/>
            <person name="Fontaine J."/>
            <person name="Livny J."/>
            <person name="Gnirke A."/>
            <person name="Stajich J.E."/>
            <person name="Cuomo C.A."/>
        </authorList>
    </citation>
    <scope>NUCLEOTIDE SEQUENCE [LARGE SCALE GENOMIC DNA]</scope>
    <source>
        <strain evidence="6">CBS 291.66</strain>
    </source>
</reference>
<dbReference type="GeneID" id="83216637"/>
<dbReference type="GO" id="GO:0000160">
    <property type="term" value="P:phosphorelay signal transduction system"/>
    <property type="evidence" value="ECO:0007669"/>
    <property type="project" value="UniProtKB-KW"/>
</dbReference>
<accession>A0AAD7XSA2</accession>
<proteinExistence type="predicted"/>
<feature type="region of interest" description="Disordered" evidence="4">
    <location>
        <begin position="1"/>
        <end position="64"/>
    </location>
</feature>
<feature type="compositionally biased region" description="Low complexity" evidence="4">
    <location>
        <begin position="8"/>
        <end position="33"/>
    </location>
</feature>
<keyword evidence="1 3" id="KW-0597">Phosphoprotein</keyword>
<dbReference type="EMBL" id="JARTCD010000053">
    <property type="protein sequence ID" value="KAJ8655024.1"/>
    <property type="molecule type" value="Genomic_DNA"/>
</dbReference>
<keyword evidence="7" id="KW-1185">Reference proteome</keyword>
<protein>
    <recommendedName>
        <fullName evidence="5">Response regulatory domain-containing protein</fullName>
    </recommendedName>
</protein>
<dbReference type="Gene3D" id="3.40.50.2300">
    <property type="match status" value="1"/>
</dbReference>
<dbReference type="CDD" id="cd17546">
    <property type="entry name" value="REC_hyHK_CKI1_RcsC-like"/>
    <property type="match status" value="1"/>
</dbReference>
<dbReference type="PANTHER" id="PTHR45339:SF1">
    <property type="entry name" value="HYBRID SIGNAL TRANSDUCTION HISTIDINE KINASE J"/>
    <property type="match status" value="1"/>
</dbReference>
<feature type="compositionally biased region" description="Pro residues" evidence="4">
    <location>
        <begin position="51"/>
        <end position="62"/>
    </location>
</feature>
<feature type="compositionally biased region" description="Low complexity" evidence="4">
    <location>
        <begin position="41"/>
        <end position="50"/>
    </location>
</feature>
<evidence type="ECO:0000256" key="2">
    <source>
        <dbReference type="ARBA" id="ARBA00023012"/>
    </source>
</evidence>
<comment type="caution">
    <text evidence="6">The sequence shown here is derived from an EMBL/GenBank/DDBJ whole genome shotgun (WGS) entry which is preliminary data.</text>
</comment>
<feature type="domain" description="Response regulatory" evidence="5">
    <location>
        <begin position="103"/>
        <end position="229"/>
    </location>
</feature>
<evidence type="ECO:0000256" key="3">
    <source>
        <dbReference type="PROSITE-ProRule" id="PRU00169"/>
    </source>
</evidence>
<dbReference type="Pfam" id="PF00072">
    <property type="entry name" value="Response_reg"/>
    <property type="match status" value="1"/>
</dbReference>
<evidence type="ECO:0000313" key="7">
    <source>
        <dbReference type="Proteomes" id="UP001234581"/>
    </source>
</evidence>
<keyword evidence="2" id="KW-0902">Two-component regulatory system</keyword>
<dbReference type="PROSITE" id="PS50110">
    <property type="entry name" value="RESPONSE_REGULATORY"/>
    <property type="match status" value="1"/>
</dbReference>
<dbReference type="InterPro" id="IPR011006">
    <property type="entry name" value="CheY-like_superfamily"/>
</dbReference>
<feature type="modified residue" description="4-aspartylphosphate" evidence="3">
    <location>
        <position position="156"/>
    </location>
</feature>
<dbReference type="PANTHER" id="PTHR45339">
    <property type="entry name" value="HYBRID SIGNAL TRANSDUCTION HISTIDINE KINASE J"/>
    <property type="match status" value="1"/>
</dbReference>
<dbReference type="Proteomes" id="UP001234581">
    <property type="component" value="Unassembled WGS sequence"/>
</dbReference>
<dbReference type="InterPro" id="IPR001789">
    <property type="entry name" value="Sig_transdc_resp-reg_receiver"/>
</dbReference>
<dbReference type="RefSeq" id="XP_058339937.1">
    <property type="nucleotide sequence ID" value="XM_058489226.1"/>
</dbReference>
<dbReference type="SUPFAM" id="SSF52172">
    <property type="entry name" value="CheY-like"/>
    <property type="match status" value="1"/>
</dbReference>